<dbReference type="InterPro" id="IPR025202">
    <property type="entry name" value="PLD-like_dom"/>
</dbReference>
<dbReference type="AlphaFoldDB" id="A0A4R3ZUW1"/>
<dbReference type="EMBL" id="SMCX01000007">
    <property type="protein sequence ID" value="TCW24307.1"/>
    <property type="molecule type" value="Genomic_DNA"/>
</dbReference>
<evidence type="ECO:0000313" key="3">
    <source>
        <dbReference type="Proteomes" id="UP000295805"/>
    </source>
</evidence>
<dbReference type="Pfam" id="PF13091">
    <property type="entry name" value="PLDc_2"/>
    <property type="match status" value="1"/>
</dbReference>
<gene>
    <name evidence="2" type="ORF">EDD19_1071</name>
</gene>
<sequence>MTYTRVVHDAGAELFAALATVSGTVTLTSPFLTFPIAQRLAELAAESDDDWYLLTQLEPSSVANKVLTVPGLRELLRAGVYIRHCASLHAKAYVVGSSFGMVGSANLTGAGLHESNPPNDELSVILPPTEVTRLQEVLDDWWEKGWDVDDTDLDELKARAARLPQASRVPPTGGTGTEPDALAQLLEDAGGGVSLWMKPHYGDTDPVRWSQEGWISSSSKGRPSFAPGDLVVLYSVGNGFHGVVEILSEPRYDPDFVSRHHGEGEKWPWVNRVAPRLIPDPAIAVAVAALGISPHGLQGHKRLDLEQFTAAVRALAPSPAG</sequence>
<dbReference type="Gene3D" id="3.30.870.10">
    <property type="entry name" value="Endonuclease Chain A"/>
    <property type="match status" value="1"/>
</dbReference>
<dbReference type="RefSeq" id="WP_165928460.1">
    <property type="nucleotide sequence ID" value="NZ_SMCX01000007.1"/>
</dbReference>
<dbReference type="SUPFAM" id="SSF56024">
    <property type="entry name" value="Phospholipase D/nuclease"/>
    <property type="match status" value="1"/>
</dbReference>
<feature type="domain" description="PLD phosphodiesterase" evidence="1">
    <location>
        <begin position="84"/>
        <end position="111"/>
    </location>
</feature>
<reference evidence="2 3" key="1">
    <citation type="submission" date="2019-03" db="EMBL/GenBank/DDBJ databases">
        <title>Root nodule microbial communities of legume samples collected from USA, Mexico and Botswana.</title>
        <authorList>
            <person name="Hirsch A."/>
        </authorList>
    </citation>
    <scope>NUCLEOTIDE SEQUENCE [LARGE SCALE GENOMIC DNA]</scope>
    <source>
        <strain evidence="2 3">55</strain>
    </source>
</reference>
<comment type="caution">
    <text evidence="2">The sequence shown here is derived from an EMBL/GenBank/DDBJ whole genome shotgun (WGS) entry which is preliminary data.</text>
</comment>
<dbReference type="Proteomes" id="UP000295805">
    <property type="component" value="Unassembled WGS sequence"/>
</dbReference>
<dbReference type="GO" id="GO:0003824">
    <property type="term" value="F:catalytic activity"/>
    <property type="evidence" value="ECO:0007669"/>
    <property type="project" value="InterPro"/>
</dbReference>
<proteinExistence type="predicted"/>
<dbReference type="GO" id="GO:0006793">
    <property type="term" value="P:phosphorus metabolic process"/>
    <property type="evidence" value="ECO:0007669"/>
    <property type="project" value="UniProtKB-ARBA"/>
</dbReference>
<name>A0A4R3ZUW1_9ACTN</name>
<protein>
    <submittedName>
        <fullName evidence="2">Phospholipase D-like protein</fullName>
    </submittedName>
</protein>
<evidence type="ECO:0000259" key="1">
    <source>
        <dbReference type="PROSITE" id="PS50035"/>
    </source>
</evidence>
<evidence type="ECO:0000313" key="2">
    <source>
        <dbReference type="EMBL" id="TCW24307.1"/>
    </source>
</evidence>
<dbReference type="PROSITE" id="PS50035">
    <property type="entry name" value="PLD"/>
    <property type="match status" value="1"/>
</dbReference>
<accession>A0A4R3ZUW1</accession>
<dbReference type="InterPro" id="IPR001736">
    <property type="entry name" value="PLipase_D/transphosphatidylase"/>
</dbReference>
<organism evidence="2 3">
    <name type="scientific">Dietzia cinnamea</name>
    <dbReference type="NCBI Taxonomy" id="321318"/>
    <lineage>
        <taxon>Bacteria</taxon>
        <taxon>Bacillati</taxon>
        <taxon>Actinomycetota</taxon>
        <taxon>Actinomycetes</taxon>
        <taxon>Mycobacteriales</taxon>
        <taxon>Dietziaceae</taxon>
        <taxon>Dietzia</taxon>
    </lineage>
</organism>